<dbReference type="InterPro" id="IPR031596">
    <property type="entry name" value="MaAIMP_sms"/>
</dbReference>
<reference evidence="2 3" key="1">
    <citation type="submission" date="2013-10" db="EMBL/GenBank/DDBJ databases">
        <title>Complete genome sequence of Corynebacterium lactis DSM 45799(T), isolated from raw cow milk.</title>
        <authorList>
            <person name="Ruckert C."/>
            <person name="Albersmeier A."/>
            <person name="Lipski A."/>
            <person name="Kalinowski J."/>
        </authorList>
    </citation>
    <scope>NUCLEOTIDE SEQUENCE [LARGE SCALE GENOMIC DNA]</scope>
    <source>
        <strain evidence="2 3">RW2-5</strain>
    </source>
</reference>
<feature type="region of interest" description="Disordered" evidence="1">
    <location>
        <begin position="35"/>
        <end position="55"/>
    </location>
</feature>
<dbReference type="NCBIfam" id="NF033494">
    <property type="entry name" value="NSS_import_MetS"/>
    <property type="match status" value="1"/>
</dbReference>
<dbReference type="KEGG" id="clw:CLAC_08865"/>
<dbReference type="PATRIC" id="fig|1408189.4.peg.1774"/>
<dbReference type="RefSeq" id="WP_053412578.1">
    <property type="nucleotide sequence ID" value="NZ_CP006841.1"/>
</dbReference>
<evidence type="ECO:0000313" key="2">
    <source>
        <dbReference type="EMBL" id="ALA67803.1"/>
    </source>
</evidence>
<sequence>MSGIAIVMMVLFMLVIWGGLAAALVNLAKNPDEVSGELGDHPELTNEVLVAQEEQ</sequence>
<accession>A0A0K2H1J7</accession>
<organism evidence="2 3">
    <name type="scientific">Corynebacterium lactis RW2-5</name>
    <dbReference type="NCBI Taxonomy" id="1408189"/>
    <lineage>
        <taxon>Bacteria</taxon>
        <taxon>Bacillati</taxon>
        <taxon>Actinomycetota</taxon>
        <taxon>Actinomycetes</taxon>
        <taxon>Mycobacteriales</taxon>
        <taxon>Corynebacteriaceae</taxon>
        <taxon>Corynebacterium</taxon>
    </lineage>
</organism>
<dbReference type="AlphaFoldDB" id="A0A0K2H1J7"/>
<dbReference type="EMBL" id="CP006841">
    <property type="protein sequence ID" value="ALA67803.1"/>
    <property type="molecule type" value="Genomic_DNA"/>
</dbReference>
<keyword evidence="3" id="KW-1185">Reference proteome</keyword>
<proteinExistence type="predicted"/>
<evidence type="ECO:0000313" key="3">
    <source>
        <dbReference type="Proteomes" id="UP000058446"/>
    </source>
</evidence>
<dbReference type="STRING" id="1408189.CLAC_08865"/>
<gene>
    <name evidence="2" type="ORF">CLAC_08865</name>
</gene>
<dbReference type="NCBIfam" id="NF033493">
    <property type="entry name" value="MetS_like_NSS"/>
    <property type="match status" value="1"/>
</dbReference>
<dbReference type="OrthoDB" id="6712920at2"/>
<dbReference type="Proteomes" id="UP000058446">
    <property type="component" value="Chromosome"/>
</dbReference>
<name>A0A0K2H1J7_9CORY</name>
<dbReference type="Pfam" id="PF16951">
    <property type="entry name" value="MaAIMP_sms"/>
    <property type="match status" value="1"/>
</dbReference>
<evidence type="ECO:0000256" key="1">
    <source>
        <dbReference type="SAM" id="MobiDB-lite"/>
    </source>
</evidence>
<protein>
    <submittedName>
        <fullName evidence="2">Amino acid transporter</fullName>
    </submittedName>
</protein>